<dbReference type="InterPro" id="IPR016161">
    <property type="entry name" value="Ald_DH/histidinol_DH"/>
</dbReference>
<protein>
    <submittedName>
        <fullName evidence="6">Aldehyde dehydrogenase family protein</fullName>
    </submittedName>
</protein>
<dbReference type="OrthoDB" id="6882680at2"/>
<dbReference type="PROSITE" id="PS00687">
    <property type="entry name" value="ALDEHYDE_DEHYDR_GLU"/>
    <property type="match status" value="1"/>
</dbReference>
<dbReference type="InterPro" id="IPR029510">
    <property type="entry name" value="Ald_DH_CS_GLU"/>
</dbReference>
<keyword evidence="2 4" id="KW-0560">Oxidoreductase</keyword>
<evidence type="ECO:0000313" key="7">
    <source>
        <dbReference type="Proteomes" id="UP000292373"/>
    </source>
</evidence>
<feature type="domain" description="Aldehyde dehydrogenase" evidence="5">
    <location>
        <begin position="30"/>
        <end position="486"/>
    </location>
</feature>
<evidence type="ECO:0000256" key="4">
    <source>
        <dbReference type="RuleBase" id="RU003345"/>
    </source>
</evidence>
<dbReference type="NCBIfam" id="NF006916">
    <property type="entry name" value="PRK09407.1"/>
    <property type="match status" value="1"/>
</dbReference>
<name>A0A4Q9KEG0_9ACTN</name>
<dbReference type="PANTHER" id="PTHR11699">
    <property type="entry name" value="ALDEHYDE DEHYDROGENASE-RELATED"/>
    <property type="match status" value="1"/>
</dbReference>
<proteinExistence type="inferred from homology"/>
<gene>
    <name evidence="6" type="ORF">ET989_09660</name>
</gene>
<sequence length="521" mass="54777">MTATRSDAALLLPDATARRLLPLARATSGETDATASPLDGSHLADVPQSTLDDVDAAFASARAAQPAWAELGASERGRRLLAFHDLLLAAQAELADVIVAESGKARKDAVEEVFHLAMTARYYGQYAAGFLRPQRRRGVFLGLTRIDVHHHPKGVVSVISPWNYPLTMAMADGLAALAAGNAVVAKPDAQTVLTALAGLELLRRAGVPDDVWQVVTGPGGEIGTALVERGDHVCFTGSTATGRKVGVGAAERLVASSLELGGKNPMVVCADADLDAAVDGALRGCFSNAGQLCASFERLYVARAVYADFRDRFVAAVAALELRPGLDWTGEVGTLTSAAQLDKVQAHVEDARAKGATVLVGGHHRPDLAPWSFEPTVLEGVSEDMECFRDETFGPVVSLYPFDTEEEALALANDSTYGLNAAVWSRDHARARALASRIRCGTVNVNEAIAASFGSLSAPMGGMGQSGLGRRQGPEGLLRFTQVQAVATQRGMGLGAPTGASREKFAEVMTGALKVMRALRL</sequence>
<evidence type="ECO:0000256" key="1">
    <source>
        <dbReference type="ARBA" id="ARBA00009986"/>
    </source>
</evidence>
<dbReference type="EMBL" id="SDMQ01000009">
    <property type="protein sequence ID" value="TBT83936.1"/>
    <property type="molecule type" value="Genomic_DNA"/>
</dbReference>
<evidence type="ECO:0000313" key="6">
    <source>
        <dbReference type="EMBL" id="TBT83936.1"/>
    </source>
</evidence>
<feature type="active site" evidence="3">
    <location>
        <position position="259"/>
    </location>
</feature>
<dbReference type="Gene3D" id="3.40.309.10">
    <property type="entry name" value="Aldehyde Dehydrogenase, Chain A, domain 2"/>
    <property type="match status" value="1"/>
</dbReference>
<dbReference type="RefSeq" id="WP_131168364.1">
    <property type="nucleotide sequence ID" value="NZ_SDMQ01000009.1"/>
</dbReference>
<evidence type="ECO:0000256" key="3">
    <source>
        <dbReference type="PROSITE-ProRule" id="PRU10007"/>
    </source>
</evidence>
<dbReference type="InterPro" id="IPR016162">
    <property type="entry name" value="Ald_DH_N"/>
</dbReference>
<dbReference type="AlphaFoldDB" id="A0A4Q9KEG0"/>
<keyword evidence="7" id="KW-1185">Reference proteome</keyword>
<dbReference type="Pfam" id="PF00171">
    <property type="entry name" value="Aldedh"/>
    <property type="match status" value="1"/>
</dbReference>
<dbReference type="InterPro" id="IPR016163">
    <property type="entry name" value="Ald_DH_C"/>
</dbReference>
<organism evidence="6 7">
    <name type="scientific">Propioniciclava sinopodophylli</name>
    <dbReference type="NCBI Taxonomy" id="1837344"/>
    <lineage>
        <taxon>Bacteria</taxon>
        <taxon>Bacillati</taxon>
        <taxon>Actinomycetota</taxon>
        <taxon>Actinomycetes</taxon>
        <taxon>Propionibacteriales</taxon>
        <taxon>Propionibacteriaceae</taxon>
        <taxon>Propioniciclava</taxon>
    </lineage>
</organism>
<dbReference type="Gene3D" id="3.40.605.10">
    <property type="entry name" value="Aldehyde Dehydrogenase, Chain A, domain 1"/>
    <property type="match status" value="1"/>
</dbReference>
<dbReference type="GO" id="GO:0016620">
    <property type="term" value="F:oxidoreductase activity, acting on the aldehyde or oxo group of donors, NAD or NADP as acceptor"/>
    <property type="evidence" value="ECO:0007669"/>
    <property type="project" value="InterPro"/>
</dbReference>
<comment type="caution">
    <text evidence="6">The sequence shown here is derived from an EMBL/GenBank/DDBJ whole genome shotgun (WGS) entry which is preliminary data.</text>
</comment>
<dbReference type="Proteomes" id="UP000292373">
    <property type="component" value="Unassembled WGS sequence"/>
</dbReference>
<comment type="similarity">
    <text evidence="1 4">Belongs to the aldehyde dehydrogenase family.</text>
</comment>
<evidence type="ECO:0000259" key="5">
    <source>
        <dbReference type="Pfam" id="PF00171"/>
    </source>
</evidence>
<evidence type="ECO:0000256" key="2">
    <source>
        <dbReference type="ARBA" id="ARBA00023002"/>
    </source>
</evidence>
<accession>A0A4Q9KEG0</accession>
<dbReference type="InterPro" id="IPR015590">
    <property type="entry name" value="Aldehyde_DH_dom"/>
</dbReference>
<dbReference type="SUPFAM" id="SSF53720">
    <property type="entry name" value="ALDH-like"/>
    <property type="match status" value="1"/>
</dbReference>
<reference evidence="6 7" key="1">
    <citation type="submission" date="2019-01" db="EMBL/GenBank/DDBJ databases">
        <title>Lactibacter flavus gen. nov., sp. nov., a novel bacterium of the family Propionibacteriaceae isolated from raw milk and dairy products.</title>
        <authorList>
            <person name="Huptas C."/>
            <person name="Wenning M."/>
            <person name="Breitenwieser F."/>
            <person name="Doll E."/>
            <person name="Von Neubeck M."/>
            <person name="Busse H.-J."/>
            <person name="Scherer S."/>
        </authorList>
    </citation>
    <scope>NUCLEOTIDE SEQUENCE [LARGE SCALE GENOMIC DNA]</scope>
    <source>
        <strain evidence="6 7">KCTC 33808</strain>
    </source>
</reference>
<dbReference type="FunFam" id="3.40.309.10:FF:000009">
    <property type="entry name" value="Aldehyde dehydrogenase A"/>
    <property type="match status" value="1"/>
</dbReference>